<dbReference type="Gene3D" id="3.60.10.10">
    <property type="entry name" value="Endonuclease/exonuclease/phosphatase"/>
    <property type="match status" value="1"/>
</dbReference>
<dbReference type="PROSITE" id="PS00726">
    <property type="entry name" value="AP_NUCLEASE_F1_1"/>
    <property type="match status" value="1"/>
</dbReference>
<sequence length="614" mass="70921">MTEAPEEERPNLQQESCSVSDGCIQHRNGIIRRQLETKEVREIFELGQRLGIQCQHNDEEVISRLAALEARDEINSRGRKEIAKLVRKERPDFLFIQETKLEEVDVALCKTLWNSDDFDWVMGKSVGSSGGLLSIWNKRNFVKQRVIEGNGFIGISGEWGTQHIKCNFVNVYAPCDRQRKASLWEEIGGLILEEGGRWLVAGDFNTVWNVTERKGRLGETQDMEDFNHFVEGTGLFDVRLWNRKFTWYRPDGTSMSRLDRFLLSTEMSLLDRDWIQVGVRRSISDHCAIILTSRNVDWGPKPFRVLDAWQQHPDFQEFVENRWKAMQIEGWASYKCKQKLKLLKEECKGWNSGVFGNVETQFDTLVKQVERLDKKSEEDGLDENEVLVRKECFQGMWRHGCIGRAAGEEEQLKELINGVKLKIDGVDSWRWIHSGDGLYSVKVAYDFLTPKVELPTITTTPTRDIELDVTDQTPTSDIQLDVADQGYDKRNIRKRAFEVNHQRDDYGVGALLFEATKHGIVEFVIELYKANPSFGFKTNNDDRLSFMVAVQHRQEKVFYRNYGANEAWKAENVNKLDIDGNNILRVAGGLAPVLNTLESLVQYYRCRENSNDLR</sequence>
<keyword evidence="3" id="KW-1185">Reference proteome</keyword>
<proteinExistence type="predicted"/>
<dbReference type="InterPro" id="IPR020847">
    <property type="entry name" value="AP_endonuclease_F1_BS"/>
</dbReference>
<dbReference type="GO" id="GO:0003677">
    <property type="term" value="F:DNA binding"/>
    <property type="evidence" value="ECO:0007669"/>
    <property type="project" value="InterPro"/>
</dbReference>
<dbReference type="SUPFAM" id="SSF56219">
    <property type="entry name" value="DNase I-like"/>
    <property type="match status" value="1"/>
</dbReference>
<comment type="caution">
    <text evidence="2">The sequence shown here is derived from an EMBL/GenBank/DDBJ whole genome shotgun (WGS) entry which is preliminary data.</text>
</comment>
<gene>
    <name evidence="2" type="ORF">SLEP1_g37735</name>
</gene>
<organism evidence="2 3">
    <name type="scientific">Rubroshorea leprosula</name>
    <dbReference type="NCBI Taxonomy" id="152421"/>
    <lineage>
        <taxon>Eukaryota</taxon>
        <taxon>Viridiplantae</taxon>
        <taxon>Streptophyta</taxon>
        <taxon>Embryophyta</taxon>
        <taxon>Tracheophyta</taxon>
        <taxon>Spermatophyta</taxon>
        <taxon>Magnoliopsida</taxon>
        <taxon>eudicotyledons</taxon>
        <taxon>Gunneridae</taxon>
        <taxon>Pentapetalae</taxon>
        <taxon>rosids</taxon>
        <taxon>malvids</taxon>
        <taxon>Malvales</taxon>
        <taxon>Dipterocarpaceae</taxon>
        <taxon>Rubroshorea</taxon>
    </lineage>
</organism>
<dbReference type="GO" id="GO:0004519">
    <property type="term" value="F:endonuclease activity"/>
    <property type="evidence" value="ECO:0007669"/>
    <property type="project" value="InterPro"/>
</dbReference>
<name>A0AAV5KWG5_9ROSI</name>
<evidence type="ECO:0000259" key="1">
    <source>
        <dbReference type="Pfam" id="PF03372"/>
    </source>
</evidence>
<dbReference type="PANTHER" id="PTHR33710:SF64">
    <property type="entry name" value="ENDONUCLEASE_EXONUCLEASE_PHOSPHATASE DOMAIN-CONTAINING PROTEIN"/>
    <property type="match status" value="1"/>
</dbReference>
<dbReference type="Pfam" id="PF03372">
    <property type="entry name" value="Exo_endo_phos"/>
    <property type="match status" value="1"/>
</dbReference>
<accession>A0AAV5KWG5</accession>
<evidence type="ECO:0000313" key="3">
    <source>
        <dbReference type="Proteomes" id="UP001054252"/>
    </source>
</evidence>
<reference evidence="2 3" key="1">
    <citation type="journal article" date="2021" name="Commun. Biol.">
        <title>The genome of Shorea leprosula (Dipterocarpaceae) highlights the ecological relevance of drought in aseasonal tropical rainforests.</title>
        <authorList>
            <person name="Ng K.K.S."/>
            <person name="Kobayashi M.J."/>
            <person name="Fawcett J.A."/>
            <person name="Hatakeyama M."/>
            <person name="Paape T."/>
            <person name="Ng C.H."/>
            <person name="Ang C.C."/>
            <person name="Tnah L.H."/>
            <person name="Lee C.T."/>
            <person name="Nishiyama T."/>
            <person name="Sese J."/>
            <person name="O'Brien M.J."/>
            <person name="Copetti D."/>
            <person name="Mohd Noor M.I."/>
            <person name="Ong R.C."/>
            <person name="Putra M."/>
            <person name="Sireger I.Z."/>
            <person name="Indrioko S."/>
            <person name="Kosugi Y."/>
            <person name="Izuno A."/>
            <person name="Isagi Y."/>
            <person name="Lee S.L."/>
            <person name="Shimizu K.K."/>
        </authorList>
    </citation>
    <scope>NUCLEOTIDE SEQUENCE [LARGE SCALE GENOMIC DNA]</scope>
    <source>
        <strain evidence="2">214</strain>
    </source>
</reference>
<dbReference type="EMBL" id="BPVZ01000080">
    <property type="protein sequence ID" value="GKV28718.1"/>
    <property type="molecule type" value="Genomic_DNA"/>
</dbReference>
<dbReference type="GO" id="GO:0006281">
    <property type="term" value="P:DNA repair"/>
    <property type="evidence" value="ECO:0007669"/>
    <property type="project" value="InterPro"/>
</dbReference>
<dbReference type="InterPro" id="IPR005135">
    <property type="entry name" value="Endo/exonuclease/phosphatase"/>
</dbReference>
<dbReference type="Proteomes" id="UP001054252">
    <property type="component" value="Unassembled WGS sequence"/>
</dbReference>
<dbReference type="AlphaFoldDB" id="A0AAV5KWG5"/>
<evidence type="ECO:0000313" key="2">
    <source>
        <dbReference type="EMBL" id="GKV28718.1"/>
    </source>
</evidence>
<dbReference type="PANTHER" id="PTHR33710">
    <property type="entry name" value="BNAC02G09200D PROTEIN"/>
    <property type="match status" value="1"/>
</dbReference>
<protein>
    <recommendedName>
        <fullName evidence="1">Endonuclease/exonuclease/phosphatase domain-containing protein</fullName>
    </recommendedName>
</protein>
<dbReference type="InterPro" id="IPR036691">
    <property type="entry name" value="Endo/exonu/phosph_ase_sf"/>
</dbReference>
<feature type="domain" description="Endonuclease/exonuclease/phosphatase" evidence="1">
    <location>
        <begin position="76"/>
        <end position="286"/>
    </location>
</feature>